<dbReference type="InterPro" id="IPR027417">
    <property type="entry name" value="P-loop_NTPase"/>
</dbReference>
<dbReference type="AlphaFoldDB" id="A0AAW0GST5"/>
<name>A0AAW0GST5_9APHY</name>
<keyword evidence="2" id="KW-1185">Reference proteome</keyword>
<evidence type="ECO:0000313" key="2">
    <source>
        <dbReference type="Proteomes" id="UP001385951"/>
    </source>
</evidence>
<dbReference type="GO" id="GO:0033063">
    <property type="term" value="C:Rad51B-Rad51C-Rad51D-XRCC2 complex"/>
    <property type="evidence" value="ECO:0007669"/>
    <property type="project" value="InterPro"/>
</dbReference>
<dbReference type="Gene3D" id="3.40.50.300">
    <property type="entry name" value="P-loop containing nucleotide triphosphate hydrolases"/>
    <property type="match status" value="1"/>
</dbReference>
<comment type="caution">
    <text evidence="1">The sequence shown here is derived from an EMBL/GenBank/DDBJ whole genome shotgun (WGS) entry which is preliminary data.</text>
</comment>
<dbReference type="PANTHER" id="PTHR46644">
    <property type="entry name" value="DNA REPAIR PROTEIN XRCC2"/>
    <property type="match status" value="1"/>
</dbReference>
<dbReference type="GO" id="GO:0042148">
    <property type="term" value="P:DNA strand invasion"/>
    <property type="evidence" value="ECO:0007669"/>
    <property type="project" value="TreeGrafter"/>
</dbReference>
<evidence type="ECO:0000313" key="1">
    <source>
        <dbReference type="EMBL" id="KAK7694874.1"/>
    </source>
</evidence>
<dbReference type="GO" id="GO:0005657">
    <property type="term" value="C:replication fork"/>
    <property type="evidence" value="ECO:0007669"/>
    <property type="project" value="InterPro"/>
</dbReference>
<reference evidence="1 2" key="1">
    <citation type="submission" date="2022-09" db="EMBL/GenBank/DDBJ databases">
        <authorList>
            <person name="Palmer J.M."/>
        </authorList>
    </citation>
    <scope>NUCLEOTIDE SEQUENCE [LARGE SCALE GENOMIC DNA]</scope>
    <source>
        <strain evidence="1 2">DSM 7382</strain>
    </source>
</reference>
<protein>
    <recommendedName>
        <fullName evidence="3">RecA family profile 1 domain-containing protein</fullName>
    </recommendedName>
</protein>
<dbReference type="GO" id="GO:0000724">
    <property type="term" value="P:double-strand break repair via homologous recombination"/>
    <property type="evidence" value="ECO:0007669"/>
    <property type="project" value="InterPro"/>
</dbReference>
<dbReference type="EMBL" id="JASBNA010000002">
    <property type="protein sequence ID" value="KAK7694874.1"/>
    <property type="molecule type" value="Genomic_DNA"/>
</dbReference>
<accession>A0AAW0GST5</accession>
<dbReference type="Proteomes" id="UP001385951">
    <property type="component" value="Unassembled WGS sequence"/>
</dbReference>
<dbReference type="CDD" id="cd19490">
    <property type="entry name" value="XRCC2"/>
    <property type="match status" value="1"/>
</dbReference>
<dbReference type="PANTHER" id="PTHR46644:SF2">
    <property type="entry name" value="DNA REPAIR PROTEIN XRCC2"/>
    <property type="match status" value="1"/>
</dbReference>
<organism evidence="1 2">
    <name type="scientific">Cerrena zonata</name>
    <dbReference type="NCBI Taxonomy" id="2478898"/>
    <lineage>
        <taxon>Eukaryota</taxon>
        <taxon>Fungi</taxon>
        <taxon>Dikarya</taxon>
        <taxon>Basidiomycota</taxon>
        <taxon>Agaricomycotina</taxon>
        <taxon>Agaricomycetes</taxon>
        <taxon>Polyporales</taxon>
        <taxon>Cerrenaceae</taxon>
        <taxon>Cerrena</taxon>
    </lineage>
</organism>
<dbReference type="SUPFAM" id="SSF52540">
    <property type="entry name" value="P-loop containing nucleoside triphosphate hydrolases"/>
    <property type="match status" value="1"/>
</dbReference>
<gene>
    <name evidence="1" type="ORF">QCA50_002062</name>
</gene>
<sequence>MDSTTLADELLAEIQGESLQFLLSSVRDDAVPLGSAGLPALDARLSAVSPHGTPLSRGDILEIQGAAGSGKTHLVYLLLATCVMPRSYRSLTLPGWDKAAVVYDTEGTFDMCRFTDILRTRISETLQTFEPNELPGPLEGCVETIAQQCSAKLFVSRPSSTIQLATSILHLPDLHAEHHDFRHIEVALLVVDSLSSFYWDDRFTMEQLRGQQSGSRNSLNPLHHVLHALQHVKKNVNPVMVLTNWGLNPLHKLSPETKSPFYRQHLHLLPSFNDDYSHSTQRGTQLTAVTSSVIPPHNDASSSPPHNPVVIDAGSRFPITHHITLQYLPLDQLTRDALDGRLEEWRCRSHVHEKSEVLGFVRTFGVAEVGRFSFLL</sequence>
<dbReference type="GO" id="GO:0000400">
    <property type="term" value="F:four-way junction DNA binding"/>
    <property type="evidence" value="ECO:0007669"/>
    <property type="project" value="TreeGrafter"/>
</dbReference>
<proteinExistence type="predicted"/>
<dbReference type="InterPro" id="IPR030547">
    <property type="entry name" value="XRCC2"/>
</dbReference>
<evidence type="ECO:0008006" key="3">
    <source>
        <dbReference type="Google" id="ProtNLM"/>
    </source>
</evidence>
<dbReference type="GO" id="GO:0005815">
    <property type="term" value="C:microtubule organizing center"/>
    <property type="evidence" value="ECO:0007669"/>
    <property type="project" value="TreeGrafter"/>
</dbReference>